<dbReference type="Pfam" id="PF04039">
    <property type="entry name" value="MnhB"/>
    <property type="match status" value="1"/>
</dbReference>
<dbReference type="STRING" id="1122195.SAMN02745164_00231"/>
<comment type="caution">
    <text evidence="10">The sequence shown here is derived from an EMBL/GenBank/DDBJ whole genome shotgun (WGS) entry which is preliminary data.</text>
</comment>
<dbReference type="Pfam" id="PF20501">
    <property type="entry name" value="MbhE"/>
    <property type="match status" value="1"/>
</dbReference>
<name>A0A1M4SLT8_MARH1</name>
<dbReference type="InterPro" id="IPR007182">
    <property type="entry name" value="MnhB"/>
</dbReference>
<evidence type="ECO:0000259" key="8">
    <source>
        <dbReference type="Pfam" id="PF04039"/>
    </source>
</evidence>
<keyword evidence="6 7" id="KW-0472">Membrane</keyword>
<feature type="transmembrane region" description="Helical" evidence="7">
    <location>
        <begin position="59"/>
        <end position="79"/>
    </location>
</feature>
<evidence type="ECO:0000313" key="11">
    <source>
        <dbReference type="Proteomes" id="UP000184334"/>
    </source>
</evidence>
<dbReference type="InterPro" id="IPR046806">
    <property type="entry name" value="MrpA_C/MbhE"/>
</dbReference>
<dbReference type="InterPro" id="IPR050622">
    <property type="entry name" value="CPA3_antiporter_subunitB"/>
</dbReference>
<evidence type="ECO:0000256" key="1">
    <source>
        <dbReference type="ARBA" id="ARBA00004651"/>
    </source>
</evidence>
<dbReference type="GO" id="GO:0005886">
    <property type="term" value="C:plasma membrane"/>
    <property type="evidence" value="ECO:0007669"/>
    <property type="project" value="UniProtKB-SubCell"/>
</dbReference>
<dbReference type="AlphaFoldDB" id="A0A1M4SLT8"/>
<comment type="subcellular location">
    <subcellularLocation>
        <location evidence="1">Cell membrane</location>
        <topology evidence="1">Multi-pass membrane protein</topology>
    </subcellularLocation>
</comment>
<feature type="domain" description="Na+/H+ antiporter MnhB subunit-related protein" evidence="8">
    <location>
        <begin position="92"/>
        <end position="215"/>
    </location>
</feature>
<feature type="transmembrane region" description="Helical" evidence="7">
    <location>
        <begin position="159"/>
        <end position="181"/>
    </location>
</feature>
<comment type="similarity">
    <text evidence="2">Belongs to the CPA3 antiporters (TC 2.A.63) subunit B family.</text>
</comment>
<evidence type="ECO:0000256" key="2">
    <source>
        <dbReference type="ARBA" id="ARBA00009425"/>
    </source>
</evidence>
<keyword evidence="3" id="KW-1003">Cell membrane</keyword>
<keyword evidence="5 7" id="KW-1133">Transmembrane helix</keyword>
<feature type="transmembrane region" description="Helical" evidence="7">
    <location>
        <begin position="201"/>
        <end position="221"/>
    </location>
</feature>
<keyword evidence="11" id="KW-1185">Reference proteome</keyword>
<evidence type="ECO:0000259" key="9">
    <source>
        <dbReference type="Pfam" id="PF20501"/>
    </source>
</evidence>
<dbReference type="EMBL" id="FQUI01000002">
    <property type="protein sequence ID" value="SHE33203.1"/>
    <property type="molecule type" value="Genomic_DNA"/>
</dbReference>
<proteinExistence type="inferred from homology"/>
<dbReference type="RefSeq" id="WP_072862559.1">
    <property type="nucleotide sequence ID" value="NZ_FQUI01000002.1"/>
</dbReference>
<dbReference type="PANTHER" id="PTHR33932:SF4">
    <property type="entry name" value="NA(+)_H(+) ANTIPORTER SUBUNIT B"/>
    <property type="match status" value="1"/>
</dbReference>
<gene>
    <name evidence="10" type="ORF">SAMN02745164_00231</name>
</gene>
<sequence>MKRFIISLILLFMFFFLLYIETPYNILKNPNYNINVLNENGSLNIVSAIVLDYRFYDTFFEILVFTITIIGISYFMKFFKPNKSEFSKPSVVLKVFSPVMFPITLLLGIYNTLTGHLYPGGGFNSGIILGTGVLSLALIKKYEDIEEIFEKSRIEEIKVLIPLFIIVYAIIGKLFFGEYFINFFPKFQPGSIFSGGSAVMLNSFIAFEVFGGSWTILYQFIKHRGLL</sequence>
<organism evidence="10 11">
    <name type="scientific">Marinitoga hydrogenitolerans (strain DSM 16785 / JCM 12826 / AT1271)</name>
    <dbReference type="NCBI Taxonomy" id="1122195"/>
    <lineage>
        <taxon>Bacteria</taxon>
        <taxon>Thermotogati</taxon>
        <taxon>Thermotogota</taxon>
        <taxon>Thermotogae</taxon>
        <taxon>Petrotogales</taxon>
        <taxon>Petrotogaceae</taxon>
        <taxon>Marinitoga</taxon>
    </lineage>
</organism>
<evidence type="ECO:0000256" key="7">
    <source>
        <dbReference type="SAM" id="Phobius"/>
    </source>
</evidence>
<dbReference type="OrthoDB" id="46595at2"/>
<evidence type="ECO:0000256" key="4">
    <source>
        <dbReference type="ARBA" id="ARBA00022692"/>
    </source>
</evidence>
<evidence type="ECO:0000256" key="3">
    <source>
        <dbReference type="ARBA" id="ARBA00022475"/>
    </source>
</evidence>
<keyword evidence="4 7" id="KW-0812">Transmembrane</keyword>
<dbReference type="PANTHER" id="PTHR33932">
    <property type="entry name" value="NA(+)/H(+) ANTIPORTER SUBUNIT B"/>
    <property type="match status" value="1"/>
</dbReference>
<feature type="domain" description="MrpA C-terminal/MbhE" evidence="9">
    <location>
        <begin position="35"/>
        <end position="89"/>
    </location>
</feature>
<protein>
    <submittedName>
        <fullName evidence="10">Multisubunit sodium/proton antiporter, MrpB subunit</fullName>
    </submittedName>
</protein>
<feature type="transmembrane region" description="Helical" evidence="7">
    <location>
        <begin position="91"/>
        <end position="110"/>
    </location>
</feature>
<dbReference type="Proteomes" id="UP000184334">
    <property type="component" value="Unassembled WGS sequence"/>
</dbReference>
<evidence type="ECO:0000256" key="6">
    <source>
        <dbReference type="ARBA" id="ARBA00023136"/>
    </source>
</evidence>
<accession>A0A1M4SLT8</accession>
<reference evidence="10" key="1">
    <citation type="submission" date="2016-11" db="EMBL/GenBank/DDBJ databases">
        <authorList>
            <person name="Varghese N."/>
            <person name="Submissions S."/>
        </authorList>
    </citation>
    <scope>NUCLEOTIDE SEQUENCE [LARGE SCALE GENOMIC DNA]</scope>
    <source>
        <strain evidence="10">DSM 16785</strain>
    </source>
</reference>
<evidence type="ECO:0000256" key="5">
    <source>
        <dbReference type="ARBA" id="ARBA00022989"/>
    </source>
</evidence>
<evidence type="ECO:0000313" key="10">
    <source>
        <dbReference type="EMBL" id="SHE33203.1"/>
    </source>
</evidence>
<feature type="transmembrane region" description="Helical" evidence="7">
    <location>
        <begin position="122"/>
        <end position="139"/>
    </location>
</feature>